<dbReference type="FunFam" id="1.10.3470.10:FF:000001">
    <property type="entry name" value="Vitamin B12 ABC transporter permease BtuC"/>
    <property type="match status" value="1"/>
</dbReference>
<evidence type="ECO:0000313" key="10">
    <source>
        <dbReference type="Proteomes" id="UP000001661"/>
    </source>
</evidence>
<dbReference type="STRING" id="574087.Acear_0769"/>
<dbReference type="InterPro" id="IPR037294">
    <property type="entry name" value="ABC_BtuC-like"/>
</dbReference>
<evidence type="ECO:0000256" key="3">
    <source>
        <dbReference type="ARBA" id="ARBA00022448"/>
    </source>
</evidence>
<feature type="transmembrane region" description="Helical" evidence="8">
    <location>
        <begin position="321"/>
        <end position="340"/>
    </location>
</feature>
<keyword evidence="3" id="KW-0813">Transport</keyword>
<dbReference type="RefSeq" id="WP_013277754.1">
    <property type="nucleotide sequence ID" value="NC_014378.1"/>
</dbReference>
<name>D9QVP9_ACEAZ</name>
<dbReference type="GO" id="GO:0005886">
    <property type="term" value="C:plasma membrane"/>
    <property type="evidence" value="ECO:0007669"/>
    <property type="project" value="UniProtKB-SubCell"/>
</dbReference>
<feature type="transmembrane region" description="Helical" evidence="8">
    <location>
        <begin position="164"/>
        <end position="185"/>
    </location>
</feature>
<proteinExistence type="inferred from homology"/>
<dbReference type="EMBL" id="CP002105">
    <property type="protein sequence ID" value="ADL12308.1"/>
    <property type="molecule type" value="Genomic_DNA"/>
</dbReference>
<dbReference type="OrthoDB" id="9792889at2"/>
<dbReference type="AlphaFoldDB" id="D9QVP9"/>
<protein>
    <submittedName>
        <fullName evidence="9">Transport system permease protein</fullName>
    </submittedName>
</protein>
<dbReference type="Pfam" id="PF01032">
    <property type="entry name" value="FecCD"/>
    <property type="match status" value="1"/>
</dbReference>
<dbReference type="InterPro" id="IPR000522">
    <property type="entry name" value="ABC_transptr_permease_BtuC"/>
</dbReference>
<gene>
    <name evidence="9" type="ordered locus">Acear_0769</name>
</gene>
<evidence type="ECO:0000256" key="1">
    <source>
        <dbReference type="ARBA" id="ARBA00004651"/>
    </source>
</evidence>
<keyword evidence="7 8" id="KW-0472">Membrane</keyword>
<evidence type="ECO:0000256" key="5">
    <source>
        <dbReference type="ARBA" id="ARBA00022692"/>
    </source>
</evidence>
<comment type="subcellular location">
    <subcellularLocation>
        <location evidence="1">Cell membrane</location>
        <topology evidence="1">Multi-pass membrane protein</topology>
    </subcellularLocation>
</comment>
<dbReference type="eggNOG" id="COG0609">
    <property type="taxonomic scope" value="Bacteria"/>
</dbReference>
<evidence type="ECO:0000256" key="6">
    <source>
        <dbReference type="ARBA" id="ARBA00022989"/>
    </source>
</evidence>
<dbReference type="CDD" id="cd06550">
    <property type="entry name" value="TM_ABC_iron-siderophores_like"/>
    <property type="match status" value="1"/>
</dbReference>
<evidence type="ECO:0000256" key="4">
    <source>
        <dbReference type="ARBA" id="ARBA00022475"/>
    </source>
</evidence>
<keyword evidence="6 8" id="KW-1133">Transmembrane helix</keyword>
<dbReference type="Proteomes" id="UP000001661">
    <property type="component" value="Chromosome"/>
</dbReference>
<dbReference type="GO" id="GO:0033214">
    <property type="term" value="P:siderophore-iron import into cell"/>
    <property type="evidence" value="ECO:0007669"/>
    <property type="project" value="TreeGrafter"/>
</dbReference>
<dbReference type="PANTHER" id="PTHR30472:SF25">
    <property type="entry name" value="ABC TRANSPORTER PERMEASE PROTEIN MJ0876-RELATED"/>
    <property type="match status" value="1"/>
</dbReference>
<feature type="transmembrane region" description="Helical" evidence="8">
    <location>
        <begin position="133"/>
        <end position="152"/>
    </location>
</feature>
<comment type="similarity">
    <text evidence="2">Belongs to the binding-protein-dependent transport system permease family. FecCD subfamily.</text>
</comment>
<accession>D9QVP9</accession>
<feature type="transmembrane region" description="Helical" evidence="8">
    <location>
        <begin position="253"/>
        <end position="279"/>
    </location>
</feature>
<keyword evidence="4" id="KW-1003">Cell membrane</keyword>
<dbReference type="Gene3D" id="1.10.3470.10">
    <property type="entry name" value="ABC transporter involved in vitamin B12 uptake, BtuC"/>
    <property type="match status" value="1"/>
</dbReference>
<keyword evidence="5 8" id="KW-0812">Transmembrane</keyword>
<dbReference type="PANTHER" id="PTHR30472">
    <property type="entry name" value="FERRIC ENTEROBACTIN TRANSPORT SYSTEM PERMEASE PROTEIN"/>
    <property type="match status" value="1"/>
</dbReference>
<feature type="transmembrane region" description="Helical" evidence="8">
    <location>
        <begin position="291"/>
        <end position="309"/>
    </location>
</feature>
<feature type="transmembrane region" description="Helical" evidence="8">
    <location>
        <begin position="212"/>
        <end position="232"/>
    </location>
</feature>
<feature type="transmembrane region" description="Helical" evidence="8">
    <location>
        <begin position="75"/>
        <end position="96"/>
    </location>
</feature>
<dbReference type="GO" id="GO:0022857">
    <property type="term" value="F:transmembrane transporter activity"/>
    <property type="evidence" value="ECO:0007669"/>
    <property type="project" value="InterPro"/>
</dbReference>
<dbReference type="HOGENOM" id="CLU_013016_0_3_9"/>
<evidence type="ECO:0000256" key="2">
    <source>
        <dbReference type="ARBA" id="ARBA00007935"/>
    </source>
</evidence>
<sequence length="348" mass="36864">MKKNKLKWRGIIASLLVLLAATVVVGTSLGATKIPFQEVVKVLSAKIPFIKDIIEAGQEVGVNETIIFKIRLPRVILAGLVGLALATSGTVFQALLKNPMADPYVIGISSGASLGATLGMICDLQVNLLGLNSIPMFAFAGALLTTFVVYNLAKVGKKISVTTLLLAGIAVGSTLSAVVSLLMVFNDQNMHQIVFWIMGSLASKSWSDVSMVWIYILIGYIIVHFLAQDLNIMLLGEDSAQSLGVEVERMKKILLVTGALLAGAAVAGSGVIGFVGLIIPHIVRLLVGPDHRILIPSSALIGAIFLILTDTFARTVIAPTEIPVGIITSLFGGPFFIYLLNKKKGTGF</sequence>
<dbReference type="SUPFAM" id="SSF81345">
    <property type="entry name" value="ABC transporter involved in vitamin B12 uptake, BtuC"/>
    <property type="match status" value="1"/>
</dbReference>
<keyword evidence="10" id="KW-1185">Reference proteome</keyword>
<evidence type="ECO:0000256" key="7">
    <source>
        <dbReference type="ARBA" id="ARBA00023136"/>
    </source>
</evidence>
<dbReference type="KEGG" id="aar:Acear_0769"/>
<evidence type="ECO:0000313" key="9">
    <source>
        <dbReference type="EMBL" id="ADL12308.1"/>
    </source>
</evidence>
<organism evidence="9 10">
    <name type="scientific">Acetohalobium arabaticum (strain ATCC 49924 / DSM 5501 / Z-7288)</name>
    <dbReference type="NCBI Taxonomy" id="574087"/>
    <lineage>
        <taxon>Bacteria</taxon>
        <taxon>Bacillati</taxon>
        <taxon>Bacillota</taxon>
        <taxon>Clostridia</taxon>
        <taxon>Halanaerobiales</taxon>
        <taxon>Halobacteroidaceae</taxon>
        <taxon>Acetohalobium</taxon>
    </lineage>
</organism>
<reference evidence="9 10" key="1">
    <citation type="journal article" date="2010" name="Stand. Genomic Sci.">
        <title>Complete genome sequence of Acetohalobium arabaticum type strain (Z-7288).</title>
        <authorList>
            <person name="Sikorski J."/>
            <person name="Lapidus A."/>
            <person name="Chertkov O."/>
            <person name="Lucas S."/>
            <person name="Copeland A."/>
            <person name="Glavina Del Rio T."/>
            <person name="Nolan M."/>
            <person name="Tice H."/>
            <person name="Cheng J.F."/>
            <person name="Han C."/>
            <person name="Brambilla E."/>
            <person name="Pitluck S."/>
            <person name="Liolios K."/>
            <person name="Ivanova N."/>
            <person name="Mavromatis K."/>
            <person name="Mikhailova N."/>
            <person name="Pati A."/>
            <person name="Bruce D."/>
            <person name="Detter C."/>
            <person name="Tapia R."/>
            <person name="Goodwin L."/>
            <person name="Chen A."/>
            <person name="Palaniappan K."/>
            <person name="Land M."/>
            <person name="Hauser L."/>
            <person name="Chang Y.J."/>
            <person name="Jeffries C.D."/>
            <person name="Rohde M."/>
            <person name="Goker M."/>
            <person name="Spring S."/>
            <person name="Woyke T."/>
            <person name="Bristow J."/>
            <person name="Eisen J.A."/>
            <person name="Markowitz V."/>
            <person name="Hugenholtz P."/>
            <person name="Kyrpides N.C."/>
            <person name="Klenk H.P."/>
        </authorList>
    </citation>
    <scope>NUCLEOTIDE SEQUENCE [LARGE SCALE GENOMIC DNA]</scope>
    <source>
        <strain evidence="10">ATCC 49924 / DSM 5501 / Z-7288</strain>
    </source>
</reference>
<evidence type="ECO:0000256" key="8">
    <source>
        <dbReference type="SAM" id="Phobius"/>
    </source>
</evidence>